<dbReference type="GO" id="GO:0015031">
    <property type="term" value="P:protein transport"/>
    <property type="evidence" value="ECO:0007669"/>
    <property type="project" value="UniProtKB-KW"/>
</dbReference>
<gene>
    <name evidence="11" type="ORF">BMF94_4156</name>
</gene>
<keyword evidence="4 10" id="KW-0812">Transmembrane</keyword>
<feature type="transmembrane region" description="Helical" evidence="10">
    <location>
        <begin position="61"/>
        <end position="77"/>
    </location>
</feature>
<dbReference type="GO" id="GO:0035673">
    <property type="term" value="F:oligopeptide transmembrane transporter activity"/>
    <property type="evidence" value="ECO:0007669"/>
    <property type="project" value="InterPro"/>
</dbReference>
<evidence type="ECO:0000256" key="9">
    <source>
        <dbReference type="SAM" id="MobiDB-lite"/>
    </source>
</evidence>
<evidence type="ECO:0000313" key="12">
    <source>
        <dbReference type="Proteomes" id="UP000237144"/>
    </source>
</evidence>
<name>A0A2S5B7K2_9BASI</name>
<feature type="region of interest" description="Disordered" evidence="9">
    <location>
        <begin position="1"/>
        <end position="30"/>
    </location>
</feature>
<comment type="similarity">
    <text evidence="2">Belongs to the oligopeptide OPT transporter family.</text>
</comment>
<feature type="transmembrane region" description="Helical" evidence="10">
    <location>
        <begin position="215"/>
        <end position="234"/>
    </location>
</feature>
<dbReference type="InterPro" id="IPR004648">
    <property type="entry name" value="Oligpept_transpt"/>
</dbReference>
<dbReference type="AlphaFoldDB" id="A0A2S5B7K2"/>
<dbReference type="OrthoDB" id="9986677at2759"/>
<dbReference type="Proteomes" id="UP000237144">
    <property type="component" value="Unassembled WGS sequence"/>
</dbReference>
<protein>
    <recommendedName>
        <fullName evidence="13">Oligopeptide transporter</fullName>
    </recommendedName>
</protein>
<dbReference type="GO" id="GO:0016020">
    <property type="term" value="C:membrane"/>
    <property type="evidence" value="ECO:0007669"/>
    <property type="project" value="UniProtKB-SubCell"/>
</dbReference>
<proteinExistence type="inferred from homology"/>
<feature type="transmembrane region" description="Helical" evidence="10">
    <location>
        <begin position="133"/>
        <end position="155"/>
    </location>
</feature>
<feature type="transmembrane region" description="Helical" evidence="10">
    <location>
        <begin position="107"/>
        <end position="126"/>
    </location>
</feature>
<evidence type="ECO:0000256" key="1">
    <source>
        <dbReference type="ARBA" id="ARBA00004141"/>
    </source>
</evidence>
<dbReference type="EMBL" id="PJQD01000047">
    <property type="protein sequence ID" value="POY72749.1"/>
    <property type="molecule type" value="Genomic_DNA"/>
</dbReference>
<evidence type="ECO:0000256" key="10">
    <source>
        <dbReference type="SAM" id="Phobius"/>
    </source>
</evidence>
<evidence type="ECO:0000256" key="3">
    <source>
        <dbReference type="ARBA" id="ARBA00022448"/>
    </source>
</evidence>
<dbReference type="InterPro" id="IPR004813">
    <property type="entry name" value="OPT"/>
</dbReference>
<accession>A0A2S5B7K2</accession>
<evidence type="ECO:0008006" key="13">
    <source>
        <dbReference type="Google" id="ProtNLM"/>
    </source>
</evidence>
<dbReference type="NCBIfam" id="TIGR00728">
    <property type="entry name" value="OPT_sfam"/>
    <property type="match status" value="1"/>
</dbReference>
<evidence type="ECO:0000256" key="4">
    <source>
        <dbReference type="ARBA" id="ARBA00022692"/>
    </source>
</evidence>
<keyword evidence="3" id="KW-0813">Transport</keyword>
<evidence type="ECO:0000256" key="2">
    <source>
        <dbReference type="ARBA" id="ARBA00008807"/>
    </source>
</evidence>
<keyword evidence="6" id="KW-0653">Protein transport</keyword>
<feature type="transmembrane region" description="Helical" evidence="10">
    <location>
        <begin position="362"/>
        <end position="386"/>
    </location>
</feature>
<keyword evidence="12" id="KW-1185">Reference proteome</keyword>
<evidence type="ECO:0000313" key="11">
    <source>
        <dbReference type="EMBL" id="POY72749.1"/>
    </source>
</evidence>
<feature type="transmembrane region" description="Helical" evidence="10">
    <location>
        <begin position="287"/>
        <end position="304"/>
    </location>
</feature>
<dbReference type="PANTHER" id="PTHR22601">
    <property type="entry name" value="ISP4 LIKE PROTEIN"/>
    <property type="match status" value="1"/>
</dbReference>
<dbReference type="Pfam" id="PF03169">
    <property type="entry name" value="OPT"/>
    <property type="match status" value="1"/>
</dbReference>
<keyword evidence="7 10" id="KW-1133">Transmembrane helix</keyword>
<reference evidence="11 12" key="1">
    <citation type="journal article" date="2018" name="Front. Microbiol.">
        <title>Prospects for Fungal Bioremediation of Acidic Radioactive Waste Sites: Characterization and Genome Sequence of Rhodotorula taiwanensis MD1149.</title>
        <authorList>
            <person name="Tkavc R."/>
            <person name="Matrosova V.Y."/>
            <person name="Grichenko O.E."/>
            <person name="Gostincar C."/>
            <person name="Volpe R.P."/>
            <person name="Klimenkova P."/>
            <person name="Gaidamakova E.K."/>
            <person name="Zhou C.E."/>
            <person name="Stewart B.J."/>
            <person name="Lyman M.G."/>
            <person name="Malfatti S.A."/>
            <person name="Rubinfeld B."/>
            <person name="Courtot M."/>
            <person name="Singh J."/>
            <person name="Dalgard C.L."/>
            <person name="Hamilton T."/>
            <person name="Frey K.G."/>
            <person name="Gunde-Cimerman N."/>
            <person name="Dugan L."/>
            <person name="Daly M.J."/>
        </authorList>
    </citation>
    <scope>NUCLEOTIDE SEQUENCE [LARGE SCALE GENOMIC DNA]</scope>
    <source>
        <strain evidence="11 12">MD1149</strain>
    </source>
</reference>
<evidence type="ECO:0000256" key="7">
    <source>
        <dbReference type="ARBA" id="ARBA00022989"/>
    </source>
</evidence>
<feature type="transmembrane region" description="Helical" evidence="10">
    <location>
        <begin position="334"/>
        <end position="350"/>
    </location>
</feature>
<evidence type="ECO:0000256" key="6">
    <source>
        <dbReference type="ARBA" id="ARBA00022927"/>
    </source>
</evidence>
<evidence type="ECO:0000256" key="8">
    <source>
        <dbReference type="ARBA" id="ARBA00023136"/>
    </source>
</evidence>
<feature type="transmembrane region" description="Helical" evidence="10">
    <location>
        <begin position="311"/>
        <end position="328"/>
    </location>
</feature>
<sequence length="427" mass="47501">MPGRQATSRSSERRSGIGTDNTSIPVGSSMLPACDSTSRLTPTIRRCSLESRLSSRLRRKFALFTSVLTHTILYHGAEFLQQAKSRDNRDDDVHMRLIRNYKQVPDWWYGAFLVVALATSVGTIAISKADMPIWSLLLIVAYTAIVFTPIAIIYATLSYTISFNMIVELAAGYIMPGRPLANMLFKLYALGIPYSGTYFLEGMKLAHYQKLPPKIVFGVQLFSTLLAALVQVATKRWLVATIPDLCATDQPAGLSCPNVHGYTAASTIWGLIGPAHLFGTGKMYHSVLYWMIPGAVLPCATWYLRRRYTTSWLASLNVPAALIGSIYIPPLTGINYSSAFVVGFIFQYFLRRRRPEWWSKYNYLLSGGLDAGTSICGVVIFLTLLLPKNGQLTLDWWGNTVYMKTADWLGTPFKTPPPEGFGPTTWS</sequence>
<keyword evidence="8 10" id="KW-0472">Membrane</keyword>
<evidence type="ECO:0000256" key="5">
    <source>
        <dbReference type="ARBA" id="ARBA00022856"/>
    </source>
</evidence>
<keyword evidence="5" id="KW-0571">Peptide transport</keyword>
<organism evidence="11 12">
    <name type="scientific">Rhodotorula taiwanensis</name>
    <dbReference type="NCBI Taxonomy" id="741276"/>
    <lineage>
        <taxon>Eukaryota</taxon>
        <taxon>Fungi</taxon>
        <taxon>Dikarya</taxon>
        <taxon>Basidiomycota</taxon>
        <taxon>Pucciniomycotina</taxon>
        <taxon>Microbotryomycetes</taxon>
        <taxon>Sporidiobolales</taxon>
        <taxon>Sporidiobolaceae</taxon>
        <taxon>Rhodotorula</taxon>
    </lineage>
</organism>
<feature type="transmembrane region" description="Helical" evidence="10">
    <location>
        <begin position="183"/>
        <end position="203"/>
    </location>
</feature>
<comment type="caution">
    <text evidence="11">The sequence shown here is derived from an EMBL/GenBank/DDBJ whole genome shotgun (WGS) entry which is preliminary data.</text>
</comment>
<comment type="subcellular location">
    <subcellularLocation>
        <location evidence="1">Membrane</location>
        <topology evidence="1">Multi-pass membrane protein</topology>
    </subcellularLocation>
</comment>